<evidence type="ECO:0000256" key="4">
    <source>
        <dbReference type="ARBA" id="ARBA00022452"/>
    </source>
</evidence>
<dbReference type="OrthoDB" id="7827681at2759"/>
<evidence type="ECO:0000256" key="11">
    <source>
        <dbReference type="ARBA" id="ARBA00024167"/>
    </source>
</evidence>
<evidence type="ECO:0000256" key="3">
    <source>
        <dbReference type="ARBA" id="ARBA00022448"/>
    </source>
</evidence>
<keyword evidence="7" id="KW-0406">Ion transport</keyword>
<keyword evidence="3" id="KW-0813">Transport</keyword>
<accession>F6YA02</accession>
<dbReference type="OMA" id="DGMFVPH"/>
<dbReference type="InterPro" id="IPR027246">
    <property type="entry name" value="Porin_Euk/Tom40"/>
</dbReference>
<dbReference type="GO" id="GO:0015288">
    <property type="term" value="F:porin activity"/>
    <property type="evidence" value="ECO:0007669"/>
    <property type="project" value="UniProtKB-KW"/>
</dbReference>
<dbReference type="GO" id="GO:0046930">
    <property type="term" value="C:pore complex"/>
    <property type="evidence" value="ECO:0007669"/>
    <property type="project" value="UniProtKB-KW"/>
</dbReference>
<dbReference type="FunFam" id="2.40.160.10:FF:000001">
    <property type="entry name" value="Voltage-dependent anion-selective channel protein 2"/>
    <property type="match status" value="1"/>
</dbReference>
<comment type="catalytic activity">
    <reaction evidence="11">
        <text>chloride(in) = chloride(out)</text>
        <dbReference type="Rhea" id="RHEA:29823"/>
        <dbReference type="ChEBI" id="CHEBI:17996"/>
    </reaction>
</comment>
<dbReference type="STRING" id="7719.ENSCINP00000014192"/>
<comment type="catalytic activity">
    <reaction evidence="12">
        <text>K(+)(in) = K(+)(out)</text>
        <dbReference type="Rhea" id="RHEA:29463"/>
        <dbReference type="ChEBI" id="CHEBI:29103"/>
    </reaction>
</comment>
<keyword evidence="6" id="KW-1000">Mitochondrion outer membrane</keyword>
<evidence type="ECO:0000256" key="8">
    <source>
        <dbReference type="ARBA" id="ARBA00023114"/>
    </source>
</evidence>
<dbReference type="InterPro" id="IPR001925">
    <property type="entry name" value="Porin_Euk"/>
</dbReference>
<keyword evidence="8" id="KW-0626">Porin</keyword>
<dbReference type="InParanoid" id="F6YA02"/>
<protein>
    <submittedName>
        <fullName evidence="13">Voltage-dependent anion-selective channel protein 2</fullName>
    </submittedName>
</protein>
<evidence type="ECO:0000313" key="14">
    <source>
        <dbReference type="Proteomes" id="UP000008144"/>
    </source>
</evidence>
<dbReference type="PANTHER" id="PTHR11743:SF70">
    <property type="entry name" value="GH26960P-RELATED"/>
    <property type="match status" value="1"/>
</dbReference>
<proteinExistence type="inferred from homology"/>
<keyword evidence="9" id="KW-0496">Mitochondrion</keyword>
<dbReference type="RefSeq" id="XP_026695817.1">
    <property type="nucleotide sequence ID" value="XM_026840016.1"/>
</dbReference>
<keyword evidence="10" id="KW-0472">Membrane</keyword>
<dbReference type="FunCoup" id="F6YA02">
    <property type="interactions" value="396"/>
</dbReference>
<keyword evidence="14" id="KW-1185">Reference proteome</keyword>
<gene>
    <name evidence="13" type="primary">LOC100184654</name>
</gene>
<reference evidence="14" key="1">
    <citation type="journal article" date="2002" name="Science">
        <title>The draft genome of Ciona intestinalis: insights into chordate and vertebrate origins.</title>
        <authorList>
            <person name="Dehal P."/>
            <person name="Satou Y."/>
            <person name="Campbell R.K."/>
            <person name="Chapman J."/>
            <person name="Degnan B."/>
            <person name="De Tomaso A."/>
            <person name="Davidson B."/>
            <person name="Di Gregorio A."/>
            <person name="Gelpke M."/>
            <person name="Goodstein D.M."/>
            <person name="Harafuji N."/>
            <person name="Hastings K.E."/>
            <person name="Ho I."/>
            <person name="Hotta K."/>
            <person name="Huang W."/>
            <person name="Kawashima T."/>
            <person name="Lemaire P."/>
            <person name="Martinez D."/>
            <person name="Meinertzhagen I.A."/>
            <person name="Necula S."/>
            <person name="Nonaka M."/>
            <person name="Putnam N."/>
            <person name="Rash S."/>
            <person name="Saiga H."/>
            <person name="Satake M."/>
            <person name="Terry A."/>
            <person name="Yamada L."/>
            <person name="Wang H.G."/>
            <person name="Awazu S."/>
            <person name="Azumi K."/>
            <person name="Boore J."/>
            <person name="Branno M."/>
            <person name="Chin-Bow S."/>
            <person name="DeSantis R."/>
            <person name="Doyle S."/>
            <person name="Francino P."/>
            <person name="Keys D.N."/>
            <person name="Haga S."/>
            <person name="Hayashi H."/>
            <person name="Hino K."/>
            <person name="Imai K.S."/>
            <person name="Inaba K."/>
            <person name="Kano S."/>
            <person name="Kobayashi K."/>
            <person name="Kobayashi M."/>
            <person name="Lee B.I."/>
            <person name="Makabe K.W."/>
            <person name="Manohar C."/>
            <person name="Matassi G."/>
            <person name="Medina M."/>
            <person name="Mochizuki Y."/>
            <person name="Mount S."/>
            <person name="Morishita T."/>
            <person name="Miura S."/>
            <person name="Nakayama A."/>
            <person name="Nishizaka S."/>
            <person name="Nomoto H."/>
            <person name="Ohta F."/>
            <person name="Oishi K."/>
            <person name="Rigoutsos I."/>
            <person name="Sano M."/>
            <person name="Sasaki A."/>
            <person name="Sasakura Y."/>
            <person name="Shoguchi E."/>
            <person name="Shin-i T."/>
            <person name="Spagnuolo A."/>
            <person name="Stainier D."/>
            <person name="Suzuki M.M."/>
            <person name="Tassy O."/>
            <person name="Takatori N."/>
            <person name="Tokuoka M."/>
            <person name="Yagi K."/>
            <person name="Yoshizaki F."/>
            <person name="Wada S."/>
            <person name="Zhang C."/>
            <person name="Hyatt P.D."/>
            <person name="Larimer F."/>
            <person name="Detter C."/>
            <person name="Doggett N."/>
            <person name="Glavina T."/>
            <person name="Hawkins T."/>
            <person name="Richardson P."/>
            <person name="Lucas S."/>
            <person name="Kohara Y."/>
            <person name="Levine M."/>
            <person name="Satoh N."/>
            <person name="Rokhsar D.S."/>
        </authorList>
    </citation>
    <scope>NUCLEOTIDE SEQUENCE [LARGE SCALE GENOMIC DNA]</scope>
</reference>
<dbReference type="Proteomes" id="UP000008144">
    <property type="component" value="Unassembled WGS sequence"/>
</dbReference>
<accession>A0A1W5BJY1</accession>
<dbReference type="KEGG" id="cin:100184654"/>
<organism evidence="13 14">
    <name type="scientific">Ciona intestinalis</name>
    <name type="common">Transparent sea squirt</name>
    <name type="synonym">Ascidia intestinalis</name>
    <dbReference type="NCBI Taxonomy" id="7719"/>
    <lineage>
        <taxon>Eukaryota</taxon>
        <taxon>Metazoa</taxon>
        <taxon>Chordata</taxon>
        <taxon>Tunicata</taxon>
        <taxon>Ascidiacea</taxon>
        <taxon>Phlebobranchia</taxon>
        <taxon>Cionidae</taxon>
        <taxon>Ciona</taxon>
    </lineage>
</organism>
<dbReference type="GeneTree" id="ENSGT00950000182869"/>
<reference evidence="13" key="2">
    <citation type="submission" date="2025-08" db="UniProtKB">
        <authorList>
            <consortium name="Ensembl"/>
        </authorList>
    </citation>
    <scope>IDENTIFICATION</scope>
</reference>
<dbReference type="Ensembl" id="ENSCINT00000014192.3">
    <property type="protein sequence ID" value="ENSCINP00000014192.3"/>
    <property type="gene ID" value="ENSCING00000002025.3"/>
</dbReference>
<keyword evidence="5" id="KW-0812">Transmembrane</keyword>
<keyword evidence="4" id="KW-1134">Transmembrane beta strand</keyword>
<dbReference type="PANTHER" id="PTHR11743">
    <property type="entry name" value="VOLTAGE-DEPENDENT ANION-SELECTIVE CHANNEL"/>
    <property type="match status" value="1"/>
</dbReference>
<dbReference type="Gene3D" id="2.40.160.10">
    <property type="entry name" value="Porin"/>
    <property type="match status" value="1"/>
</dbReference>
<reference evidence="13" key="3">
    <citation type="submission" date="2025-09" db="UniProtKB">
        <authorList>
            <consortium name="Ensembl"/>
        </authorList>
    </citation>
    <scope>IDENTIFICATION</scope>
</reference>
<evidence type="ECO:0000256" key="2">
    <source>
        <dbReference type="ARBA" id="ARBA00007780"/>
    </source>
</evidence>
<dbReference type="GeneID" id="100184654"/>
<evidence type="ECO:0000256" key="6">
    <source>
        <dbReference type="ARBA" id="ARBA00022787"/>
    </source>
</evidence>
<dbReference type="GO" id="GO:0005741">
    <property type="term" value="C:mitochondrial outer membrane"/>
    <property type="evidence" value="ECO:0000318"/>
    <property type="project" value="GO_Central"/>
</dbReference>
<dbReference type="InterPro" id="IPR023614">
    <property type="entry name" value="Porin_dom_sf"/>
</dbReference>
<sequence length="283" mass="30357">MPVPPQYTDLGKSAKDLFEKGFGYGFAKVDLKTKTSTGVEFTTKGASCNESGNINGSLETKYKQPKHGLTFTEKWTTDNNLSTEVAIEDQIATGMKLTLCTSFAPNTGKKSGALKTAYKRDYINCNLDTDFNFAGPTLQGACVFGYEGWLAGYQFAFDTNKSALTKNNVAVGYNGADFQLLTTMNDASEFGGSIYQSVNKNLATGIQLSWSAGQNNTKFGVATKYNIDADAALNAKVNNVGQVGFGYSHQLRKGVKLTLSSLVDAKNLNGGGHKLGLGVEFEV</sequence>
<evidence type="ECO:0000256" key="12">
    <source>
        <dbReference type="ARBA" id="ARBA00034430"/>
    </source>
</evidence>
<dbReference type="GO" id="GO:0008308">
    <property type="term" value="F:voltage-gated monoatomic anion channel activity"/>
    <property type="evidence" value="ECO:0000318"/>
    <property type="project" value="GO_Central"/>
</dbReference>
<evidence type="ECO:0000256" key="7">
    <source>
        <dbReference type="ARBA" id="ARBA00023065"/>
    </source>
</evidence>
<evidence type="ECO:0000256" key="1">
    <source>
        <dbReference type="ARBA" id="ARBA00004294"/>
    </source>
</evidence>
<dbReference type="CDD" id="cd07306">
    <property type="entry name" value="Porin3_VDAC"/>
    <property type="match status" value="1"/>
</dbReference>
<comment type="similarity">
    <text evidence="2">Belongs to the eukaryotic mitochondrial porin family.</text>
</comment>
<name>F6YA02_CIOIN</name>
<dbReference type="HOGENOM" id="CLU_044399_2_0_1"/>
<evidence type="ECO:0000313" key="13">
    <source>
        <dbReference type="Ensembl" id="ENSCINP00000014192.3"/>
    </source>
</evidence>
<dbReference type="PRINTS" id="PR00185">
    <property type="entry name" value="EUKARYTPORIN"/>
</dbReference>
<comment type="subcellular location">
    <subcellularLocation>
        <location evidence="1">Mitochondrion outer membrane</location>
    </subcellularLocation>
</comment>
<evidence type="ECO:0000256" key="9">
    <source>
        <dbReference type="ARBA" id="ARBA00023128"/>
    </source>
</evidence>
<dbReference type="AlphaFoldDB" id="F6YA02"/>
<dbReference type="Pfam" id="PF01459">
    <property type="entry name" value="Porin_3"/>
    <property type="match status" value="1"/>
</dbReference>
<evidence type="ECO:0000256" key="10">
    <source>
        <dbReference type="ARBA" id="ARBA00023136"/>
    </source>
</evidence>
<evidence type="ECO:0000256" key="5">
    <source>
        <dbReference type="ARBA" id="ARBA00022692"/>
    </source>
</evidence>